<evidence type="ECO:0000256" key="2">
    <source>
        <dbReference type="ARBA" id="ARBA00022722"/>
    </source>
</evidence>
<keyword evidence="4 5" id="KW-0269">Exonuclease</keyword>
<dbReference type="AlphaFoldDB" id="A0A410H387"/>
<dbReference type="GO" id="GO:0008855">
    <property type="term" value="F:exodeoxyribonuclease VII activity"/>
    <property type="evidence" value="ECO:0007669"/>
    <property type="project" value="UniProtKB-UniRule"/>
</dbReference>
<dbReference type="CDD" id="cd04489">
    <property type="entry name" value="ExoVII_LU_OBF"/>
    <property type="match status" value="1"/>
</dbReference>
<feature type="domain" description="Exonuclease VII large subunit C-terminal" evidence="6">
    <location>
        <begin position="203"/>
        <end position="520"/>
    </location>
</feature>
<evidence type="ECO:0000259" key="6">
    <source>
        <dbReference type="Pfam" id="PF02601"/>
    </source>
</evidence>
<evidence type="ECO:0000313" key="9">
    <source>
        <dbReference type="EMBL" id="QAB15367.1"/>
    </source>
</evidence>
<dbReference type="Proteomes" id="UP000285478">
    <property type="component" value="Chromosome"/>
</dbReference>
<evidence type="ECO:0000256" key="5">
    <source>
        <dbReference type="RuleBase" id="RU004355"/>
    </source>
</evidence>
<evidence type="ECO:0000256" key="3">
    <source>
        <dbReference type="ARBA" id="ARBA00022801"/>
    </source>
</evidence>
<keyword evidence="2 5" id="KW-0540">Nuclease</keyword>
<dbReference type="PANTHER" id="PTHR30008:SF0">
    <property type="entry name" value="EXODEOXYRIBONUCLEASE 7 LARGE SUBUNIT"/>
    <property type="match status" value="1"/>
</dbReference>
<feature type="domain" description="DUF5710" evidence="8">
    <location>
        <begin position="2"/>
        <end position="46"/>
    </location>
</feature>
<dbReference type="InterPro" id="IPR020579">
    <property type="entry name" value="Exonuc_VII_lsu_C"/>
</dbReference>
<feature type="domain" description="OB-fold nucleic acid binding" evidence="7">
    <location>
        <begin position="73"/>
        <end position="178"/>
    </location>
</feature>
<name>A0A410H387_9GAMM</name>
<dbReference type="Pfam" id="PF02601">
    <property type="entry name" value="Exonuc_VII_L"/>
    <property type="match status" value="1"/>
</dbReference>
<proteinExistence type="inferred from homology"/>
<dbReference type="RefSeq" id="WP_128384875.1">
    <property type="nucleotide sequence ID" value="NZ_CP035033.1"/>
</dbReference>
<comment type="similarity">
    <text evidence="5">Belongs to the XseA family.</text>
</comment>
<dbReference type="GO" id="GO:0006308">
    <property type="term" value="P:DNA catabolic process"/>
    <property type="evidence" value="ECO:0007669"/>
    <property type="project" value="UniProtKB-UniRule"/>
</dbReference>
<comment type="subcellular location">
    <subcellularLocation>
        <location evidence="5">Cytoplasm</location>
    </subcellularLocation>
</comment>
<accession>A0A410H387</accession>
<evidence type="ECO:0000313" key="10">
    <source>
        <dbReference type="Proteomes" id="UP000285478"/>
    </source>
</evidence>
<dbReference type="InterPro" id="IPR003753">
    <property type="entry name" value="Exonuc_VII_L"/>
</dbReference>
<keyword evidence="10" id="KW-1185">Reference proteome</keyword>
<evidence type="ECO:0000256" key="1">
    <source>
        <dbReference type="ARBA" id="ARBA00022490"/>
    </source>
</evidence>
<dbReference type="NCBIfam" id="TIGR00237">
    <property type="entry name" value="xseA"/>
    <property type="match status" value="1"/>
</dbReference>
<organism evidence="9 10">
    <name type="scientific">Hydrogenovibrio thermophilus</name>
    <dbReference type="NCBI Taxonomy" id="265883"/>
    <lineage>
        <taxon>Bacteria</taxon>
        <taxon>Pseudomonadati</taxon>
        <taxon>Pseudomonadota</taxon>
        <taxon>Gammaproteobacteria</taxon>
        <taxon>Thiotrichales</taxon>
        <taxon>Piscirickettsiaceae</taxon>
        <taxon>Hydrogenovibrio</taxon>
    </lineage>
</organism>
<dbReference type="Pfam" id="PF13742">
    <property type="entry name" value="tRNA_anti_2"/>
    <property type="match status" value="1"/>
</dbReference>
<dbReference type="PANTHER" id="PTHR30008">
    <property type="entry name" value="EXODEOXYRIBONUCLEASE 7 LARGE SUBUNIT"/>
    <property type="match status" value="1"/>
</dbReference>
<evidence type="ECO:0000259" key="8">
    <source>
        <dbReference type="Pfam" id="PF18974"/>
    </source>
</evidence>
<dbReference type="GO" id="GO:0005737">
    <property type="term" value="C:cytoplasm"/>
    <property type="evidence" value="ECO:0007669"/>
    <property type="project" value="UniProtKB-SubCell"/>
</dbReference>
<sequence length="525" mass="58913">MILLEVPFAEKDAAKSLGARWSPMEKKWYVPDNLSEDLTPFERWLPNQPTLSIVDSPLSPDAVPANEKEKGVTLGQLMFQVQSALRQSFPGAVWVKAEIANLNERRGHVYLELTETAETGGAVATCRAMIWQSQVTRILETFAKETGSELKPGQKVLLLAEVNFHEKFGFSLVVQDIDPSFTLGELEANLNKIRQQLVAEQLYERNKQFSLPTDFFRVAVIAPPNAAGLGDFRADADLLQQAELCEFKYFYSAFQGEQVESEMLTAFEAFDALHQANPFDALIIIRGGGAKLDLTPLNVYSLAKAIAMAPIPVLTGIGHERDNTLLDEVAAVRFDTPSKVIAGVRQAIFEGAQKAQRHWLTIEQSSQLYVQKQKQILADMEKTVQRQSLNITERLKRLLTPLHYQIQRQSLGLVQAQKHTLLQLNQELKYQVSSQLKLQKHQLAQYQTTVANAPFQHLEKARVRNKQWIRFVLSSGPKTQLNRGFAIVKDKKGGTPIKSADVAKRQSQIEITFKDGAIQAIPVEE</sequence>
<protein>
    <recommendedName>
        <fullName evidence="5">Exodeoxyribonuclease 7 large subunit</fullName>
        <ecNumber evidence="5">3.1.11.6</ecNumber>
    </recommendedName>
</protein>
<evidence type="ECO:0000256" key="4">
    <source>
        <dbReference type="ARBA" id="ARBA00022839"/>
    </source>
</evidence>
<dbReference type="InterPro" id="IPR043764">
    <property type="entry name" value="DUF5710"/>
</dbReference>
<keyword evidence="3 5" id="KW-0378">Hydrolase</keyword>
<comment type="catalytic activity">
    <reaction evidence="5">
        <text>Exonucleolytic cleavage in either 5'- to 3'- or 3'- to 5'-direction to yield nucleoside 5'-phosphates.</text>
        <dbReference type="EC" id="3.1.11.6"/>
    </reaction>
</comment>
<reference evidence="9 10" key="1">
    <citation type="journal article" date="2018" name="Environ. Microbiol.">
        <title>Genomes of ubiquitous marine and hypersaline Hydrogenovibrio, Thiomicrorhabdus and Thiomicrospira spp. encode a diversity of mechanisms to sustain chemolithoautotrophy in heterogeneous environments.</title>
        <authorList>
            <person name="Scott K.M."/>
            <person name="Williams J."/>
            <person name="Porter C.M.B."/>
            <person name="Russel S."/>
            <person name="Harmer T.L."/>
            <person name="Paul J.H."/>
            <person name="Antonen K.M."/>
            <person name="Bridges M.K."/>
            <person name="Camper G.J."/>
            <person name="Campla C.K."/>
            <person name="Casella L.G."/>
            <person name="Chase E."/>
            <person name="Conrad J.W."/>
            <person name="Cruz M.C."/>
            <person name="Dunlap D.S."/>
            <person name="Duran L."/>
            <person name="Fahsbender E.M."/>
            <person name="Goldsmith D.B."/>
            <person name="Keeley R.F."/>
            <person name="Kondoff M.R."/>
            <person name="Kussy B.I."/>
            <person name="Lane M.K."/>
            <person name="Lawler S."/>
            <person name="Leigh B.A."/>
            <person name="Lewis C."/>
            <person name="Lostal L.M."/>
            <person name="Marking D."/>
            <person name="Mancera P.A."/>
            <person name="McClenthan E.C."/>
            <person name="McIntyre E.A."/>
            <person name="Mine J.A."/>
            <person name="Modi S."/>
            <person name="Moore B.D."/>
            <person name="Morgan W.A."/>
            <person name="Nelson K.M."/>
            <person name="Nguyen K.N."/>
            <person name="Ogburn N."/>
            <person name="Parrino D.G."/>
            <person name="Pedapudi A.D."/>
            <person name="Pelham R.P."/>
            <person name="Preece A.M."/>
            <person name="Rampersad E.A."/>
            <person name="Richardson J.C."/>
            <person name="Rodgers C.M."/>
            <person name="Schaffer B.L."/>
            <person name="Sheridan N.E."/>
            <person name="Solone M.R."/>
            <person name="Staley Z.R."/>
            <person name="Tabuchi M."/>
            <person name="Waide R.J."/>
            <person name="Wanjugi P.W."/>
            <person name="Young S."/>
            <person name="Clum A."/>
            <person name="Daum C."/>
            <person name="Huntemann M."/>
            <person name="Ivanova N."/>
            <person name="Kyrpides N."/>
            <person name="Mikhailova N."/>
            <person name="Palaniappan K."/>
            <person name="Pillay M."/>
            <person name="Reddy T.B.K."/>
            <person name="Shapiro N."/>
            <person name="Stamatis D."/>
            <person name="Varghese N."/>
            <person name="Woyke T."/>
            <person name="Boden R."/>
            <person name="Freyermuth S.K."/>
            <person name="Kerfeld C.A."/>
        </authorList>
    </citation>
    <scope>NUCLEOTIDE SEQUENCE [LARGE SCALE GENOMIC DNA]</scope>
    <source>
        <strain evidence="9 10">JR-2</strain>
    </source>
</reference>
<dbReference type="Pfam" id="PF18974">
    <property type="entry name" value="DUF5710"/>
    <property type="match status" value="1"/>
</dbReference>
<dbReference type="GO" id="GO:0009318">
    <property type="term" value="C:exodeoxyribonuclease VII complex"/>
    <property type="evidence" value="ECO:0007669"/>
    <property type="project" value="UniProtKB-UniRule"/>
</dbReference>
<dbReference type="KEGG" id="htr:EPV75_06655"/>
<evidence type="ECO:0000259" key="7">
    <source>
        <dbReference type="Pfam" id="PF13742"/>
    </source>
</evidence>
<dbReference type="GO" id="GO:0003676">
    <property type="term" value="F:nucleic acid binding"/>
    <property type="evidence" value="ECO:0007669"/>
    <property type="project" value="InterPro"/>
</dbReference>
<dbReference type="InterPro" id="IPR025824">
    <property type="entry name" value="OB-fold_nuc-bd_dom"/>
</dbReference>
<gene>
    <name evidence="9" type="ORF">EPV75_06655</name>
</gene>
<dbReference type="EMBL" id="CP035033">
    <property type="protein sequence ID" value="QAB15367.1"/>
    <property type="molecule type" value="Genomic_DNA"/>
</dbReference>
<dbReference type="EC" id="3.1.11.6" evidence="5"/>
<keyword evidence="1" id="KW-0963">Cytoplasm</keyword>